<evidence type="ECO:0000256" key="1">
    <source>
        <dbReference type="ARBA" id="ARBA00022723"/>
    </source>
</evidence>
<dbReference type="AlphaFoldDB" id="A0A914DLW2"/>
<keyword evidence="2" id="KW-0863">Zinc-finger</keyword>
<dbReference type="Pfam" id="PF02207">
    <property type="entry name" value="zf-UBR"/>
    <property type="match status" value="1"/>
</dbReference>
<keyword evidence="3" id="KW-0862">Zinc</keyword>
<evidence type="ECO:0000256" key="2">
    <source>
        <dbReference type="ARBA" id="ARBA00022771"/>
    </source>
</evidence>
<dbReference type="GO" id="GO:0061630">
    <property type="term" value="F:ubiquitin protein ligase activity"/>
    <property type="evidence" value="ECO:0007669"/>
    <property type="project" value="InterPro"/>
</dbReference>
<dbReference type="PANTHER" id="PTHR13513:SF9">
    <property type="entry name" value="E3 UBIQUITIN-PROTEIN LIGASE UBR7-RELATED"/>
    <property type="match status" value="1"/>
</dbReference>
<reference evidence="7" key="1">
    <citation type="submission" date="2022-11" db="UniProtKB">
        <authorList>
            <consortium name="WormBaseParasite"/>
        </authorList>
    </citation>
    <scope>IDENTIFICATION</scope>
</reference>
<keyword evidence="1" id="KW-0479">Metal-binding</keyword>
<dbReference type="GO" id="GO:0008270">
    <property type="term" value="F:zinc ion binding"/>
    <property type="evidence" value="ECO:0007669"/>
    <property type="project" value="UniProtKB-KW"/>
</dbReference>
<dbReference type="CDD" id="cd19677">
    <property type="entry name" value="UBR-box_UBR7"/>
    <property type="match status" value="1"/>
</dbReference>
<dbReference type="SMART" id="SM00249">
    <property type="entry name" value="PHD"/>
    <property type="match status" value="1"/>
</dbReference>
<feature type="zinc finger region" description="UBR-type" evidence="4">
    <location>
        <begin position="53"/>
        <end position="123"/>
    </location>
</feature>
<dbReference type="InterPro" id="IPR011011">
    <property type="entry name" value="Znf_FYVE_PHD"/>
</dbReference>
<feature type="domain" description="UBR-type" evidence="5">
    <location>
        <begin position="53"/>
        <end position="123"/>
    </location>
</feature>
<dbReference type="CDD" id="cd15542">
    <property type="entry name" value="PHD_UBR7"/>
    <property type="match status" value="1"/>
</dbReference>
<dbReference type="Proteomes" id="UP000887540">
    <property type="component" value="Unplaced"/>
</dbReference>
<dbReference type="InterPro" id="IPR001965">
    <property type="entry name" value="Znf_PHD"/>
</dbReference>
<dbReference type="WBParaSite" id="ACRNAN_scaffold292.g15577.t1">
    <property type="protein sequence ID" value="ACRNAN_scaffold292.g15577.t1"/>
    <property type="gene ID" value="ACRNAN_scaffold292.g15577"/>
</dbReference>
<dbReference type="SUPFAM" id="SSF57903">
    <property type="entry name" value="FYVE/PHD zinc finger"/>
    <property type="match status" value="1"/>
</dbReference>
<name>A0A914DLW2_9BILA</name>
<evidence type="ECO:0000313" key="7">
    <source>
        <dbReference type="WBParaSite" id="ACRNAN_scaffold292.g15577.t1"/>
    </source>
</evidence>
<dbReference type="Gene3D" id="3.30.40.10">
    <property type="entry name" value="Zinc/RING finger domain, C3HC4 (zinc finger)"/>
    <property type="match status" value="1"/>
</dbReference>
<dbReference type="InterPro" id="IPR003126">
    <property type="entry name" value="Znf_UBR"/>
</dbReference>
<protein>
    <submittedName>
        <fullName evidence="7">UBR-type domain-containing protein</fullName>
    </submittedName>
</protein>
<proteinExistence type="predicted"/>
<dbReference type="InterPro" id="IPR013083">
    <property type="entry name" value="Znf_RING/FYVE/PHD"/>
</dbReference>
<dbReference type="PANTHER" id="PTHR13513">
    <property type="entry name" value="E3 UBIQUITIN-PROTEIN LIGASE UBR7"/>
    <property type="match status" value="1"/>
</dbReference>
<keyword evidence="6" id="KW-1185">Reference proteome</keyword>
<dbReference type="InterPro" id="IPR047506">
    <property type="entry name" value="UBR7-like_UBR-box"/>
</dbReference>
<dbReference type="GO" id="GO:0005737">
    <property type="term" value="C:cytoplasm"/>
    <property type="evidence" value="ECO:0007669"/>
    <property type="project" value="TreeGrafter"/>
</dbReference>
<evidence type="ECO:0000313" key="6">
    <source>
        <dbReference type="Proteomes" id="UP000887540"/>
    </source>
</evidence>
<evidence type="ECO:0000259" key="5">
    <source>
        <dbReference type="PROSITE" id="PS51157"/>
    </source>
</evidence>
<evidence type="ECO:0000256" key="4">
    <source>
        <dbReference type="PROSITE-ProRule" id="PRU00508"/>
    </source>
</evidence>
<organism evidence="6 7">
    <name type="scientific">Acrobeloides nanus</name>
    <dbReference type="NCBI Taxonomy" id="290746"/>
    <lineage>
        <taxon>Eukaryota</taxon>
        <taxon>Metazoa</taxon>
        <taxon>Ecdysozoa</taxon>
        <taxon>Nematoda</taxon>
        <taxon>Chromadorea</taxon>
        <taxon>Rhabditida</taxon>
        <taxon>Tylenchina</taxon>
        <taxon>Cephalobomorpha</taxon>
        <taxon>Cephaloboidea</taxon>
        <taxon>Cephalobidae</taxon>
        <taxon>Acrobeloides</taxon>
    </lineage>
</organism>
<accession>A0A914DLW2</accession>
<dbReference type="SMART" id="SM00396">
    <property type="entry name" value="ZnF_UBR1"/>
    <property type="match status" value="1"/>
</dbReference>
<sequence length="376" mass="42457">MTMSTNKDCELEPENHDQSVDPIISLNDVLNNEEAIQEQILEAEALLGGQDDSVCTYPEGYKPRQPLYACRTCTKDGMSAGICYGCSLNCHDGHDLIELYTKRNFCCDCGNSKFNSKCGLYEEKLPVNARNSYGHNFSGLYCVCDKPYPPTDESEDLGTMVQCNSCEDWFHLQHVIDGYNEADAANGAYEGDEMFCSNCVAKLPFLIVYTSFIQTKNSSDNSSPLVIDLNACKFEAIKQSNSTLNMDAKTLIIKDCNWRAELCKCQKCINMYEDANCAFLTEHEDTLQFYIAQNEHAASSKPAEKPIERELYDYVAEKQSHDVALMVLSGFEQMKSQLNAFMLEKAKENKVIKKEDVENFFEGLRAAKRRRMDGDD</sequence>
<dbReference type="InterPro" id="IPR040204">
    <property type="entry name" value="UBR7"/>
</dbReference>
<dbReference type="PROSITE" id="PS51157">
    <property type="entry name" value="ZF_UBR"/>
    <property type="match status" value="1"/>
</dbReference>
<evidence type="ECO:0000256" key="3">
    <source>
        <dbReference type="ARBA" id="ARBA00022833"/>
    </source>
</evidence>